<dbReference type="AlphaFoldDB" id="A0A8E2ARF5"/>
<dbReference type="Proteomes" id="UP000250043">
    <property type="component" value="Unassembled WGS sequence"/>
</dbReference>
<accession>A0A8E2ARF5</accession>
<sequence>MDRHHSVLTGNMPYLEFEMIGPFSPDLLKQRLRWNDYFTDALAVDHVPGEGPVPRIGEFGMIGSDGAVMEPVTTATSHGDARQAAASTLVSLGSAQPSTVPVDPGYGQPNPPEVSQPSATVYAAKLMAQCARGDVSASMYPFDRVYDATEAFRPKGVNAEDGTIEHLSR</sequence>
<evidence type="ECO:0000313" key="2">
    <source>
        <dbReference type="Proteomes" id="UP000250043"/>
    </source>
</evidence>
<gene>
    <name evidence="1" type="ORF">OBBRIDRAFT_828222</name>
</gene>
<reference evidence="1 2" key="1">
    <citation type="submission" date="2016-07" db="EMBL/GenBank/DDBJ databases">
        <title>Draft genome of the white-rot fungus Obba rivulosa 3A-2.</title>
        <authorList>
            <consortium name="DOE Joint Genome Institute"/>
            <person name="Miettinen O."/>
            <person name="Riley R."/>
            <person name="Acob R."/>
            <person name="Barry K."/>
            <person name="Cullen D."/>
            <person name="De Vries R."/>
            <person name="Hainaut M."/>
            <person name="Hatakka A."/>
            <person name="Henrissat B."/>
            <person name="Hilden K."/>
            <person name="Kuo R."/>
            <person name="Labutti K."/>
            <person name="Lipzen A."/>
            <person name="Makela M.R."/>
            <person name="Sandor L."/>
            <person name="Spatafora J.W."/>
            <person name="Grigoriev I.V."/>
            <person name="Hibbett D.S."/>
        </authorList>
    </citation>
    <scope>NUCLEOTIDE SEQUENCE [LARGE SCALE GENOMIC DNA]</scope>
    <source>
        <strain evidence="1 2">3A-2</strain>
    </source>
</reference>
<proteinExistence type="predicted"/>
<protein>
    <submittedName>
        <fullName evidence="1">Uncharacterized protein</fullName>
    </submittedName>
</protein>
<name>A0A8E2ARF5_9APHY</name>
<evidence type="ECO:0000313" key="1">
    <source>
        <dbReference type="EMBL" id="OCH86594.1"/>
    </source>
</evidence>
<dbReference type="EMBL" id="KV722520">
    <property type="protein sequence ID" value="OCH86594.1"/>
    <property type="molecule type" value="Genomic_DNA"/>
</dbReference>
<keyword evidence="2" id="KW-1185">Reference proteome</keyword>
<organism evidence="1 2">
    <name type="scientific">Obba rivulosa</name>
    <dbReference type="NCBI Taxonomy" id="1052685"/>
    <lineage>
        <taxon>Eukaryota</taxon>
        <taxon>Fungi</taxon>
        <taxon>Dikarya</taxon>
        <taxon>Basidiomycota</taxon>
        <taxon>Agaricomycotina</taxon>
        <taxon>Agaricomycetes</taxon>
        <taxon>Polyporales</taxon>
        <taxon>Gelatoporiaceae</taxon>
        <taxon>Obba</taxon>
    </lineage>
</organism>